<dbReference type="InterPro" id="IPR001663">
    <property type="entry name" value="Rng_hydr_dOase-A"/>
</dbReference>
<evidence type="ECO:0000256" key="9">
    <source>
        <dbReference type="ARBA" id="ARBA00023002"/>
    </source>
</evidence>
<dbReference type="EMBL" id="JALJOR010000005">
    <property type="protein sequence ID" value="KAK9817021.1"/>
    <property type="molecule type" value="Genomic_DNA"/>
</dbReference>
<dbReference type="PANTHER" id="PTHR43756:SF5">
    <property type="entry name" value="CHOLINE MONOOXYGENASE, CHLOROPLASTIC"/>
    <property type="match status" value="1"/>
</dbReference>
<reference evidence="14 15" key="1">
    <citation type="journal article" date="2024" name="Nat. Commun.">
        <title>Phylogenomics reveals the evolutionary origins of lichenization in chlorophyte algae.</title>
        <authorList>
            <person name="Puginier C."/>
            <person name="Libourel C."/>
            <person name="Otte J."/>
            <person name="Skaloud P."/>
            <person name="Haon M."/>
            <person name="Grisel S."/>
            <person name="Petersen M."/>
            <person name="Berrin J.G."/>
            <person name="Delaux P.M."/>
            <person name="Dal Grande F."/>
            <person name="Keller J."/>
        </authorList>
    </citation>
    <scope>NUCLEOTIDE SEQUENCE [LARGE SCALE GENOMIC DNA]</scope>
    <source>
        <strain evidence="14 15">SAG 2043</strain>
    </source>
</reference>
<comment type="cofactor">
    <cofactor evidence="1">
        <name>Fe cation</name>
        <dbReference type="ChEBI" id="CHEBI:24875"/>
    </cofactor>
</comment>
<evidence type="ECO:0000256" key="4">
    <source>
        <dbReference type="ARBA" id="ARBA00010848"/>
    </source>
</evidence>
<dbReference type="Pfam" id="PF00355">
    <property type="entry name" value="Rieske"/>
    <property type="match status" value="1"/>
</dbReference>
<name>A0AAW1Q7T8_9CHLO</name>
<protein>
    <recommendedName>
        <fullName evidence="6">Choline monooxygenase, chloroplastic</fullName>
        <ecNumber evidence="5">1.14.15.7</ecNumber>
    </recommendedName>
</protein>
<proteinExistence type="inferred from homology"/>
<keyword evidence="15" id="KW-1185">Reference proteome</keyword>
<dbReference type="InterPro" id="IPR017941">
    <property type="entry name" value="Rieske_2Fe-2S"/>
</dbReference>
<feature type="domain" description="Rieske" evidence="13">
    <location>
        <begin position="99"/>
        <end position="206"/>
    </location>
</feature>
<evidence type="ECO:0000256" key="7">
    <source>
        <dbReference type="ARBA" id="ARBA00022714"/>
    </source>
</evidence>
<sequence>MNPYTGTSTLASVLRVSARISGWQPTLSFFGDGFHALTTAAVRHQHVETQVPNLAGCDTLEPWPSAGEPIQEATTPPSSWYLSPLVAHLEHRTVFQQSWQAVGHLGQVSDPGSFFTGSLLNMGYLVCRGQDGILRAFHNVCRHHAAPVACQAGRTERFVCPYHGWTYGLDGGLQKATRLKGIKNFRAADMGLVPIQVDTWGQLIFLHFGAATETTAHREAGQLLSLRDWLGRGGEAMQACGMADQLQHVATRTYDLNCNWKVFCDNYLDGGYHVPFAHKSLASGLDIGTYSSMLHERVSIQSCKPATQKASGGTARLGNRDAAYAFVYPNLMINRYGPWMDTNLVTPLAVDRCRVVFDYLIDPAQAADTEYIQHSLQASDEVQQEDIQLCEGVQRGLTSPAYDVGRYAPGVEQPMFHFHQMLHRDLSSTCPRRPSPQAGAAGCKTVSV</sequence>
<evidence type="ECO:0000313" key="14">
    <source>
        <dbReference type="EMBL" id="KAK9817021.1"/>
    </source>
</evidence>
<dbReference type="CDD" id="cd08883">
    <property type="entry name" value="RHO_alpha_C_CMO-like"/>
    <property type="match status" value="1"/>
</dbReference>
<comment type="catalytic activity">
    <reaction evidence="12">
        <text>choline + 2 reduced [2Fe-2S]-[ferredoxin] + O2 + 2 H(+) = betaine aldehyde hydrate + 2 oxidized [2Fe-2S]-[ferredoxin] + H2O</text>
        <dbReference type="Rhea" id="RHEA:17769"/>
        <dbReference type="Rhea" id="RHEA-COMP:10000"/>
        <dbReference type="Rhea" id="RHEA-COMP:10001"/>
        <dbReference type="ChEBI" id="CHEBI:15354"/>
        <dbReference type="ChEBI" id="CHEBI:15377"/>
        <dbReference type="ChEBI" id="CHEBI:15378"/>
        <dbReference type="ChEBI" id="CHEBI:15379"/>
        <dbReference type="ChEBI" id="CHEBI:15870"/>
        <dbReference type="ChEBI" id="CHEBI:33737"/>
        <dbReference type="ChEBI" id="CHEBI:33738"/>
        <dbReference type="EC" id="1.14.15.7"/>
    </reaction>
</comment>
<dbReference type="SUPFAM" id="SSF55961">
    <property type="entry name" value="Bet v1-like"/>
    <property type="match status" value="1"/>
</dbReference>
<dbReference type="InterPro" id="IPR015879">
    <property type="entry name" value="Ring_hydroxy_dOase_asu_C_dom"/>
</dbReference>
<evidence type="ECO:0000256" key="8">
    <source>
        <dbReference type="ARBA" id="ARBA00022723"/>
    </source>
</evidence>
<evidence type="ECO:0000256" key="3">
    <source>
        <dbReference type="ARBA" id="ARBA00004866"/>
    </source>
</evidence>
<dbReference type="Gene3D" id="3.90.380.10">
    <property type="entry name" value="Naphthalene 1,2-dioxygenase Alpha Subunit, Chain A, domain 1"/>
    <property type="match status" value="2"/>
</dbReference>
<dbReference type="GO" id="GO:0005506">
    <property type="term" value="F:iron ion binding"/>
    <property type="evidence" value="ECO:0007669"/>
    <property type="project" value="InterPro"/>
</dbReference>
<dbReference type="Gene3D" id="2.102.10.10">
    <property type="entry name" value="Rieske [2Fe-2S] iron-sulphur domain"/>
    <property type="match status" value="1"/>
</dbReference>
<evidence type="ECO:0000313" key="15">
    <source>
        <dbReference type="Proteomes" id="UP001489004"/>
    </source>
</evidence>
<dbReference type="Pfam" id="PF00848">
    <property type="entry name" value="Ring_hydroxyl_A"/>
    <property type="match status" value="1"/>
</dbReference>
<comment type="caution">
    <text evidence="14">The sequence shown here is derived from an EMBL/GenBank/DDBJ whole genome shotgun (WGS) entry which is preliminary data.</text>
</comment>
<keyword evidence="7" id="KW-0001">2Fe-2S</keyword>
<comment type="similarity">
    <text evidence="4">Belongs to the choline monooxygenase family.</text>
</comment>
<comment type="pathway">
    <text evidence="3">Amine and polyamine biosynthesis; betaine biosynthesis via choline pathway; betaine aldehyde from choline (monooxygenase route): step 1/1.</text>
</comment>
<evidence type="ECO:0000256" key="10">
    <source>
        <dbReference type="ARBA" id="ARBA00023004"/>
    </source>
</evidence>
<dbReference type="GO" id="GO:0019133">
    <property type="term" value="F:choline monooxygenase activity"/>
    <property type="evidence" value="ECO:0007669"/>
    <property type="project" value="UniProtKB-EC"/>
</dbReference>
<dbReference type="SUPFAM" id="SSF50022">
    <property type="entry name" value="ISP domain"/>
    <property type="match status" value="1"/>
</dbReference>
<accession>A0AAW1Q7T8</accession>
<gene>
    <name evidence="14" type="ORF">WJX72_008478</name>
</gene>
<dbReference type="InterPro" id="IPR036922">
    <property type="entry name" value="Rieske_2Fe-2S_sf"/>
</dbReference>
<evidence type="ECO:0000259" key="13">
    <source>
        <dbReference type="PROSITE" id="PS51296"/>
    </source>
</evidence>
<keyword evidence="9" id="KW-0560">Oxidoreductase</keyword>
<evidence type="ECO:0000256" key="5">
    <source>
        <dbReference type="ARBA" id="ARBA00012763"/>
    </source>
</evidence>
<dbReference type="PANTHER" id="PTHR43756">
    <property type="entry name" value="CHOLINE MONOOXYGENASE, CHLOROPLASTIC"/>
    <property type="match status" value="1"/>
</dbReference>
<dbReference type="Proteomes" id="UP001489004">
    <property type="component" value="Unassembled WGS sequence"/>
</dbReference>
<evidence type="ECO:0000256" key="2">
    <source>
        <dbReference type="ARBA" id="ARBA00002149"/>
    </source>
</evidence>
<evidence type="ECO:0000256" key="12">
    <source>
        <dbReference type="ARBA" id="ARBA00049097"/>
    </source>
</evidence>
<keyword evidence="11" id="KW-0411">Iron-sulfur</keyword>
<dbReference type="GO" id="GO:0051537">
    <property type="term" value="F:2 iron, 2 sulfur cluster binding"/>
    <property type="evidence" value="ECO:0007669"/>
    <property type="project" value="UniProtKB-KW"/>
</dbReference>
<keyword evidence="8" id="KW-0479">Metal-binding</keyword>
<evidence type="ECO:0000256" key="6">
    <source>
        <dbReference type="ARBA" id="ARBA00014931"/>
    </source>
</evidence>
<dbReference type="PROSITE" id="PS51296">
    <property type="entry name" value="RIESKE"/>
    <property type="match status" value="1"/>
</dbReference>
<dbReference type="PRINTS" id="PR00090">
    <property type="entry name" value="RNGDIOXGNASE"/>
</dbReference>
<organism evidence="14 15">
    <name type="scientific">[Myrmecia] bisecta</name>
    <dbReference type="NCBI Taxonomy" id="41462"/>
    <lineage>
        <taxon>Eukaryota</taxon>
        <taxon>Viridiplantae</taxon>
        <taxon>Chlorophyta</taxon>
        <taxon>core chlorophytes</taxon>
        <taxon>Trebouxiophyceae</taxon>
        <taxon>Trebouxiales</taxon>
        <taxon>Trebouxiaceae</taxon>
        <taxon>Myrmecia</taxon>
    </lineage>
</organism>
<evidence type="ECO:0000256" key="11">
    <source>
        <dbReference type="ARBA" id="ARBA00023014"/>
    </source>
</evidence>
<comment type="function">
    <text evidence="2">Catalyzes the first step of the osmoprotectant glycine betaine synthesis.</text>
</comment>
<dbReference type="AlphaFoldDB" id="A0AAW1Q7T8"/>
<evidence type="ECO:0000256" key="1">
    <source>
        <dbReference type="ARBA" id="ARBA00001962"/>
    </source>
</evidence>
<keyword evidence="10" id="KW-0408">Iron</keyword>
<dbReference type="EC" id="1.14.15.7" evidence="5"/>